<dbReference type="InterPro" id="IPR036390">
    <property type="entry name" value="WH_DNA-bd_sf"/>
</dbReference>
<gene>
    <name evidence="5" type="ORF">FRZ44_06240</name>
</gene>
<keyword evidence="2" id="KW-0238">DNA-binding</keyword>
<dbReference type="PRINTS" id="PR00598">
    <property type="entry name" value="HTHMARR"/>
</dbReference>
<evidence type="ECO:0000256" key="3">
    <source>
        <dbReference type="ARBA" id="ARBA00023163"/>
    </source>
</evidence>
<dbReference type="InterPro" id="IPR000835">
    <property type="entry name" value="HTH_MarR-typ"/>
</dbReference>
<evidence type="ECO:0000256" key="1">
    <source>
        <dbReference type="ARBA" id="ARBA00023015"/>
    </source>
</evidence>
<dbReference type="Pfam" id="PF01047">
    <property type="entry name" value="MarR"/>
    <property type="match status" value="1"/>
</dbReference>
<dbReference type="GO" id="GO:0006950">
    <property type="term" value="P:response to stress"/>
    <property type="evidence" value="ECO:0007669"/>
    <property type="project" value="TreeGrafter"/>
</dbReference>
<keyword evidence="3" id="KW-0804">Transcription</keyword>
<accession>A0A5J6MDY9</accession>
<proteinExistence type="predicted"/>
<dbReference type="AlphaFoldDB" id="A0A5J6MDY9"/>
<evidence type="ECO:0000313" key="6">
    <source>
        <dbReference type="Proteomes" id="UP000326202"/>
    </source>
</evidence>
<dbReference type="PROSITE" id="PS01117">
    <property type="entry name" value="HTH_MARR_1"/>
    <property type="match status" value="1"/>
</dbReference>
<sequence length="156" mass="17327">MLSAEGFPRPDLCHCLALRQAARHVTQFYDRFLVPTGLRASQFGILARLRRLGPMTINTLAKELVLDRTTLGRNILPLEREGLIEIKPSRTDRRSKELHLTEAGRERLRAAAKGWLEAQTQFEATFGGEQSAALRANLHAISARDLGVGDAGEIDL</sequence>
<dbReference type="Proteomes" id="UP000326202">
    <property type="component" value="Chromosome"/>
</dbReference>
<evidence type="ECO:0000313" key="5">
    <source>
        <dbReference type="EMBL" id="QEX15341.1"/>
    </source>
</evidence>
<name>A0A5J6MDY9_9PROT</name>
<reference evidence="5 6" key="1">
    <citation type="submission" date="2019-08" db="EMBL/GenBank/DDBJ databases">
        <title>Hyperibacter terrae gen. nov., sp. nov. and Hyperibacter viscosus sp. nov., two new members in the family Rhodospirillaceae isolated from the rhizosphere of Hypericum perforatum.</title>
        <authorList>
            <person name="Noviana Z."/>
        </authorList>
    </citation>
    <scope>NUCLEOTIDE SEQUENCE [LARGE SCALE GENOMIC DNA]</scope>
    <source>
        <strain evidence="5 6">R5913</strain>
    </source>
</reference>
<dbReference type="InterPro" id="IPR039422">
    <property type="entry name" value="MarR/SlyA-like"/>
</dbReference>
<dbReference type="EMBL" id="CP042906">
    <property type="protein sequence ID" value="QEX15341.1"/>
    <property type="molecule type" value="Genomic_DNA"/>
</dbReference>
<dbReference type="PROSITE" id="PS50995">
    <property type="entry name" value="HTH_MARR_2"/>
    <property type="match status" value="1"/>
</dbReference>
<dbReference type="PANTHER" id="PTHR33164">
    <property type="entry name" value="TRANSCRIPTIONAL REGULATOR, MARR FAMILY"/>
    <property type="match status" value="1"/>
</dbReference>
<dbReference type="InterPro" id="IPR023187">
    <property type="entry name" value="Tscrpt_reg_MarR-type_CS"/>
</dbReference>
<evidence type="ECO:0000259" key="4">
    <source>
        <dbReference type="PROSITE" id="PS50995"/>
    </source>
</evidence>
<dbReference type="PANTHER" id="PTHR33164:SF105">
    <property type="entry name" value="TRANSCRIPTIONAL REPRESSOR PROTEIN-RELATED"/>
    <property type="match status" value="1"/>
</dbReference>
<dbReference type="Gene3D" id="1.10.10.10">
    <property type="entry name" value="Winged helix-like DNA-binding domain superfamily/Winged helix DNA-binding domain"/>
    <property type="match status" value="1"/>
</dbReference>
<organism evidence="5 6">
    <name type="scientific">Hypericibacter terrae</name>
    <dbReference type="NCBI Taxonomy" id="2602015"/>
    <lineage>
        <taxon>Bacteria</taxon>
        <taxon>Pseudomonadati</taxon>
        <taxon>Pseudomonadota</taxon>
        <taxon>Alphaproteobacteria</taxon>
        <taxon>Rhodospirillales</taxon>
        <taxon>Dongiaceae</taxon>
        <taxon>Hypericibacter</taxon>
    </lineage>
</organism>
<dbReference type="GO" id="GO:0003677">
    <property type="term" value="F:DNA binding"/>
    <property type="evidence" value="ECO:0007669"/>
    <property type="project" value="UniProtKB-KW"/>
</dbReference>
<dbReference type="SUPFAM" id="SSF46785">
    <property type="entry name" value="Winged helix' DNA-binding domain"/>
    <property type="match status" value="1"/>
</dbReference>
<keyword evidence="1" id="KW-0805">Transcription regulation</keyword>
<dbReference type="GO" id="GO:0003700">
    <property type="term" value="F:DNA-binding transcription factor activity"/>
    <property type="evidence" value="ECO:0007669"/>
    <property type="project" value="InterPro"/>
</dbReference>
<keyword evidence="6" id="KW-1185">Reference proteome</keyword>
<evidence type="ECO:0000256" key="2">
    <source>
        <dbReference type="ARBA" id="ARBA00023125"/>
    </source>
</evidence>
<feature type="domain" description="HTH marR-type" evidence="4">
    <location>
        <begin position="11"/>
        <end position="143"/>
    </location>
</feature>
<dbReference type="KEGG" id="htq:FRZ44_06240"/>
<protein>
    <recommendedName>
        <fullName evidence="4">HTH marR-type domain-containing protein</fullName>
    </recommendedName>
</protein>
<dbReference type="SMART" id="SM00347">
    <property type="entry name" value="HTH_MARR"/>
    <property type="match status" value="1"/>
</dbReference>
<dbReference type="InterPro" id="IPR036388">
    <property type="entry name" value="WH-like_DNA-bd_sf"/>
</dbReference>
<dbReference type="OrthoDB" id="7359569at2"/>
<dbReference type="RefSeq" id="WP_151175801.1">
    <property type="nucleotide sequence ID" value="NZ_CP042906.1"/>
</dbReference>